<reference evidence="2 3" key="1">
    <citation type="submission" date="2019-09" db="EMBL/GenBank/DDBJ databases">
        <title>Serinicoccus pratensis sp. nov., isolated from meadow soil.</title>
        <authorList>
            <person name="Zhang W."/>
        </authorList>
    </citation>
    <scope>NUCLEOTIDE SEQUENCE [LARGE SCALE GENOMIC DNA]</scope>
    <source>
        <strain evidence="2 3">W204</strain>
    </source>
</reference>
<feature type="compositionally biased region" description="Basic and acidic residues" evidence="1">
    <location>
        <begin position="64"/>
        <end position="77"/>
    </location>
</feature>
<dbReference type="EMBL" id="CP044427">
    <property type="protein sequence ID" value="QFG69166.1"/>
    <property type="molecule type" value="Genomic_DNA"/>
</dbReference>
<gene>
    <name evidence="2" type="ORF">FY030_11035</name>
</gene>
<protein>
    <submittedName>
        <fullName evidence="2">Uncharacterized protein</fullName>
    </submittedName>
</protein>
<sequence length="89" mass="8932">MGTSGSACDGGASAYPGRVPGYGASGHGGPGCPRGRPAQPGHGAPGGLPPRARLRHPRHHQGRRDRAAGRGAGDPRGHRGPPVLHHHPA</sequence>
<dbReference type="AlphaFoldDB" id="A0A5J6V7S6"/>
<evidence type="ECO:0000313" key="3">
    <source>
        <dbReference type="Proteomes" id="UP000326546"/>
    </source>
</evidence>
<evidence type="ECO:0000256" key="1">
    <source>
        <dbReference type="SAM" id="MobiDB-lite"/>
    </source>
</evidence>
<feature type="compositionally biased region" description="Basic residues" evidence="1">
    <location>
        <begin position="52"/>
        <end position="63"/>
    </location>
</feature>
<proteinExistence type="predicted"/>
<feature type="compositionally biased region" description="Low complexity" evidence="1">
    <location>
        <begin position="33"/>
        <end position="42"/>
    </location>
</feature>
<dbReference type="Proteomes" id="UP000326546">
    <property type="component" value="Chromosome"/>
</dbReference>
<keyword evidence="3" id="KW-1185">Reference proteome</keyword>
<feature type="region of interest" description="Disordered" evidence="1">
    <location>
        <begin position="1"/>
        <end position="89"/>
    </location>
</feature>
<dbReference type="KEGG" id="serw:FY030_11035"/>
<feature type="compositionally biased region" description="Gly residues" evidence="1">
    <location>
        <begin position="23"/>
        <end position="32"/>
    </location>
</feature>
<name>A0A5J6V7S6_9MICO</name>
<accession>A0A5J6V7S6</accession>
<organism evidence="2 3">
    <name type="scientific">Ornithinimicrobium pratense</name>
    <dbReference type="NCBI Taxonomy" id="2593973"/>
    <lineage>
        <taxon>Bacteria</taxon>
        <taxon>Bacillati</taxon>
        <taxon>Actinomycetota</taxon>
        <taxon>Actinomycetes</taxon>
        <taxon>Micrococcales</taxon>
        <taxon>Ornithinimicrobiaceae</taxon>
        <taxon>Ornithinimicrobium</taxon>
    </lineage>
</organism>
<evidence type="ECO:0000313" key="2">
    <source>
        <dbReference type="EMBL" id="QFG69166.1"/>
    </source>
</evidence>